<dbReference type="EMBL" id="MBFR01000632">
    <property type="protein sequence ID" value="PVU86634.1"/>
    <property type="molecule type" value="Genomic_DNA"/>
</dbReference>
<dbReference type="STRING" id="133385.A0A2T9Y2Z6"/>
<dbReference type="Proteomes" id="UP000245383">
    <property type="component" value="Unassembled WGS sequence"/>
</dbReference>
<keyword evidence="1" id="KW-0805">Transcription regulation</keyword>
<dbReference type="AlphaFoldDB" id="A0A2T9Y2Z6"/>
<comment type="similarity">
    <text evidence="1">Belongs to the Mediator complex subunit 7 family.</text>
</comment>
<evidence type="ECO:0000313" key="3">
    <source>
        <dbReference type="EMBL" id="PVU86634.1"/>
    </source>
</evidence>
<dbReference type="GO" id="GO:0070847">
    <property type="term" value="C:core mediator complex"/>
    <property type="evidence" value="ECO:0007669"/>
    <property type="project" value="TreeGrafter"/>
</dbReference>
<proteinExistence type="inferred from homology"/>
<keyword evidence="4" id="KW-1185">Reference proteome</keyword>
<gene>
    <name evidence="3" type="ORF">BB561_006626</name>
</gene>
<reference evidence="3 4" key="1">
    <citation type="journal article" date="2018" name="MBio">
        <title>Comparative Genomics Reveals the Core Gene Toolbox for the Fungus-Insect Symbiosis.</title>
        <authorList>
            <person name="Wang Y."/>
            <person name="Stata M."/>
            <person name="Wang W."/>
            <person name="Stajich J.E."/>
            <person name="White M.M."/>
            <person name="Moncalvo J.M."/>
        </authorList>
    </citation>
    <scope>NUCLEOTIDE SEQUENCE [LARGE SCALE GENOMIC DNA]</scope>
    <source>
        <strain evidence="3 4">SWE-8-4</strain>
    </source>
</reference>
<evidence type="ECO:0000256" key="2">
    <source>
        <dbReference type="SAM" id="Coils"/>
    </source>
</evidence>
<name>A0A2T9Y2Z6_9FUNG</name>
<comment type="subcellular location">
    <subcellularLocation>
        <location evidence="1">Nucleus</location>
    </subcellularLocation>
</comment>
<keyword evidence="1" id="KW-0539">Nucleus</keyword>
<protein>
    <recommendedName>
        <fullName evidence="1">Mediator of RNA polymerase II transcription subunit 7</fullName>
    </recommendedName>
</protein>
<dbReference type="GO" id="GO:0016592">
    <property type="term" value="C:mediator complex"/>
    <property type="evidence" value="ECO:0007669"/>
    <property type="project" value="InterPro"/>
</dbReference>
<dbReference type="Pfam" id="PF05983">
    <property type="entry name" value="Med7"/>
    <property type="match status" value="1"/>
</dbReference>
<dbReference type="OrthoDB" id="10253553at2759"/>
<comment type="subunit">
    <text evidence="1">Component of the Mediator complex.</text>
</comment>
<dbReference type="PANTHER" id="PTHR21428">
    <property type="entry name" value="MEDIATOR OF RNA POLYMERASE II TRANSCRIPTION SUBUNIT 7"/>
    <property type="match status" value="1"/>
</dbReference>
<organism evidence="3 4">
    <name type="scientific">Smittium simulii</name>
    <dbReference type="NCBI Taxonomy" id="133385"/>
    <lineage>
        <taxon>Eukaryota</taxon>
        <taxon>Fungi</taxon>
        <taxon>Fungi incertae sedis</taxon>
        <taxon>Zoopagomycota</taxon>
        <taxon>Kickxellomycotina</taxon>
        <taxon>Harpellomycetes</taxon>
        <taxon>Harpellales</taxon>
        <taxon>Legeriomycetaceae</taxon>
        <taxon>Smittium</taxon>
    </lineage>
</organism>
<feature type="coiled-coil region" evidence="2">
    <location>
        <begin position="138"/>
        <end position="180"/>
    </location>
</feature>
<keyword evidence="1" id="KW-0804">Transcription</keyword>
<dbReference type="GO" id="GO:0006357">
    <property type="term" value="P:regulation of transcription by RNA polymerase II"/>
    <property type="evidence" value="ECO:0007669"/>
    <property type="project" value="InterPro"/>
</dbReference>
<dbReference type="PANTHER" id="PTHR21428:SF11">
    <property type="entry name" value="MEDIATOR OF RNA POLYMERASE II TRANSCRIPTION SUBUNIT 7"/>
    <property type="match status" value="1"/>
</dbReference>
<dbReference type="GO" id="GO:0003712">
    <property type="term" value="F:transcription coregulator activity"/>
    <property type="evidence" value="ECO:0007669"/>
    <property type="project" value="InterPro"/>
</dbReference>
<accession>A0A2T9Y2Z6</accession>
<comment type="caution">
    <text evidence="3">The sequence shown here is derived from an EMBL/GenBank/DDBJ whole genome shotgun (WGS) entry which is preliminary data.</text>
</comment>
<sequence length="222" mass="25327">MADKQKNSTAFPPPPQQYKKFTSEALASFRQEGQVCSTDEQYEYFVPPVPPKGEEYEIFGQAVKLCNKALSGIEQLDTVPPTQQQLRELVLRVVIEYLRLVKTLSENPVTVKIQGPHRKTAAYVFRVDKAKETLKLVVKKQSELMETKNAELIEARQEIRRELEQEKNRVLAEAKMLVAELDGECAAGRGSDEKFGEFMDIPNIVEPMKDELEDGWNKLLQL</sequence>
<evidence type="ECO:0000313" key="4">
    <source>
        <dbReference type="Proteomes" id="UP000245383"/>
    </source>
</evidence>
<comment type="function">
    <text evidence="1">Component of the Mediator complex, a coactivator involved in the regulated transcription of nearly all RNA polymerase II-dependent genes. Mediator functions as a bridge to convey information from gene-specific regulatory proteins to the basal RNA polymerase II transcription machinery.</text>
</comment>
<evidence type="ECO:0000256" key="1">
    <source>
        <dbReference type="RuleBase" id="RU364060"/>
    </source>
</evidence>
<dbReference type="InterPro" id="IPR009244">
    <property type="entry name" value="Mediatior_Med7"/>
</dbReference>
<keyword evidence="1" id="KW-0010">Activator</keyword>
<keyword evidence="2" id="KW-0175">Coiled coil</keyword>